<protein>
    <submittedName>
        <fullName evidence="1">Uncharacterized protein</fullName>
    </submittedName>
</protein>
<proteinExistence type="predicted"/>
<dbReference type="Proteomes" id="UP000662939">
    <property type="component" value="Chromosome"/>
</dbReference>
<dbReference type="KEGG" id="nav:JQS30_04955"/>
<keyword evidence="2" id="KW-1185">Reference proteome</keyword>
<dbReference type="EMBL" id="CP070496">
    <property type="protein sequence ID" value="QSB06260.1"/>
    <property type="molecule type" value="Genomic_DNA"/>
</dbReference>
<evidence type="ECO:0000313" key="2">
    <source>
        <dbReference type="Proteomes" id="UP000662939"/>
    </source>
</evidence>
<dbReference type="AlphaFoldDB" id="A0A895XVL0"/>
<sequence>MEFQFAGDTYMVWPHSHRGRTVLLTLQARTSAIAVAKMIARRGLITDIEWETPFSGRSQEWRDTLRTLVQSHAATQLAEVSR</sequence>
<evidence type="ECO:0000313" key="1">
    <source>
        <dbReference type="EMBL" id="QSB06260.1"/>
    </source>
</evidence>
<dbReference type="RefSeq" id="WP_213172269.1">
    <property type="nucleotide sequence ID" value="NZ_CP070496.1"/>
</dbReference>
<name>A0A895XVL0_9ACTN</name>
<gene>
    <name evidence="1" type="ORF">JQS30_04955</name>
</gene>
<accession>A0A895XVL0</accession>
<reference evidence="1" key="1">
    <citation type="submission" date="2021-02" db="EMBL/GenBank/DDBJ databases">
        <title>Natronoglycomyces albus gen. nov., sp. nov, a haloalkaliphilic actinobacterium from a soda solonchak soil.</title>
        <authorList>
            <person name="Sorokin D.Y."/>
            <person name="Khijniak T.V."/>
            <person name="Zakharycheva A.P."/>
            <person name="Boueva O.V."/>
            <person name="Ariskina E.V."/>
            <person name="Hahnke R.L."/>
            <person name="Bunk B."/>
            <person name="Sproer C."/>
            <person name="Schumann P."/>
            <person name="Evtushenko L.I."/>
            <person name="Kublanov I.V."/>
        </authorList>
    </citation>
    <scope>NUCLEOTIDE SEQUENCE</scope>
    <source>
        <strain evidence="1">DSM 106290</strain>
    </source>
</reference>
<organism evidence="1 2">
    <name type="scientific">Natronoglycomyces albus</name>
    <dbReference type="NCBI Taxonomy" id="2811108"/>
    <lineage>
        <taxon>Bacteria</taxon>
        <taxon>Bacillati</taxon>
        <taxon>Actinomycetota</taxon>
        <taxon>Actinomycetes</taxon>
        <taxon>Glycomycetales</taxon>
        <taxon>Glycomycetaceae</taxon>
        <taxon>Natronoglycomyces</taxon>
    </lineage>
</organism>